<comment type="caution">
    <text evidence="1">The sequence shown here is derived from an EMBL/GenBank/DDBJ whole genome shotgun (WGS) entry which is preliminary data.</text>
</comment>
<protein>
    <submittedName>
        <fullName evidence="1">Uncharacterized protein</fullName>
    </submittedName>
</protein>
<dbReference type="EMBL" id="MU277253">
    <property type="protein sequence ID" value="KAI0057053.1"/>
    <property type="molecule type" value="Genomic_DNA"/>
</dbReference>
<gene>
    <name evidence="1" type="ORF">BV25DRAFT_1831551</name>
</gene>
<sequence>TQRKASFSRTICAGCVGRLQVQYHAYLGGKPLCADCFPPQLTRLNRCKTFNVTFYC</sequence>
<evidence type="ECO:0000313" key="2">
    <source>
        <dbReference type="Proteomes" id="UP000814140"/>
    </source>
</evidence>
<reference evidence="1" key="2">
    <citation type="journal article" date="2022" name="New Phytol.">
        <title>Evolutionary transition to the ectomycorrhizal habit in the genomes of a hyperdiverse lineage of mushroom-forming fungi.</title>
        <authorList>
            <person name="Looney B."/>
            <person name="Miyauchi S."/>
            <person name="Morin E."/>
            <person name="Drula E."/>
            <person name="Courty P.E."/>
            <person name="Kohler A."/>
            <person name="Kuo A."/>
            <person name="LaButti K."/>
            <person name="Pangilinan J."/>
            <person name="Lipzen A."/>
            <person name="Riley R."/>
            <person name="Andreopoulos W."/>
            <person name="He G."/>
            <person name="Johnson J."/>
            <person name="Nolan M."/>
            <person name="Tritt A."/>
            <person name="Barry K.W."/>
            <person name="Grigoriev I.V."/>
            <person name="Nagy L.G."/>
            <person name="Hibbett D."/>
            <person name="Henrissat B."/>
            <person name="Matheny P.B."/>
            <person name="Labbe J."/>
            <person name="Martin F.M."/>
        </authorList>
    </citation>
    <scope>NUCLEOTIDE SEQUENCE</scope>
    <source>
        <strain evidence="1">HHB10654</strain>
    </source>
</reference>
<keyword evidence="2" id="KW-1185">Reference proteome</keyword>
<dbReference type="Proteomes" id="UP000814140">
    <property type="component" value="Unassembled WGS sequence"/>
</dbReference>
<feature type="non-terminal residue" evidence="1">
    <location>
        <position position="1"/>
    </location>
</feature>
<proteinExistence type="predicted"/>
<reference evidence="1" key="1">
    <citation type="submission" date="2021-03" db="EMBL/GenBank/DDBJ databases">
        <authorList>
            <consortium name="DOE Joint Genome Institute"/>
            <person name="Ahrendt S."/>
            <person name="Looney B.P."/>
            <person name="Miyauchi S."/>
            <person name="Morin E."/>
            <person name="Drula E."/>
            <person name="Courty P.E."/>
            <person name="Chicoki N."/>
            <person name="Fauchery L."/>
            <person name="Kohler A."/>
            <person name="Kuo A."/>
            <person name="Labutti K."/>
            <person name="Pangilinan J."/>
            <person name="Lipzen A."/>
            <person name="Riley R."/>
            <person name="Andreopoulos W."/>
            <person name="He G."/>
            <person name="Johnson J."/>
            <person name="Barry K.W."/>
            <person name="Grigoriev I.V."/>
            <person name="Nagy L."/>
            <person name="Hibbett D."/>
            <person name="Henrissat B."/>
            <person name="Matheny P.B."/>
            <person name="Labbe J."/>
            <person name="Martin F."/>
        </authorList>
    </citation>
    <scope>NUCLEOTIDE SEQUENCE</scope>
    <source>
        <strain evidence="1">HHB10654</strain>
    </source>
</reference>
<name>A0ACB8SMF0_9AGAM</name>
<feature type="non-terminal residue" evidence="1">
    <location>
        <position position="56"/>
    </location>
</feature>
<organism evidence="1 2">
    <name type="scientific">Artomyces pyxidatus</name>
    <dbReference type="NCBI Taxonomy" id="48021"/>
    <lineage>
        <taxon>Eukaryota</taxon>
        <taxon>Fungi</taxon>
        <taxon>Dikarya</taxon>
        <taxon>Basidiomycota</taxon>
        <taxon>Agaricomycotina</taxon>
        <taxon>Agaricomycetes</taxon>
        <taxon>Russulales</taxon>
        <taxon>Auriscalpiaceae</taxon>
        <taxon>Artomyces</taxon>
    </lineage>
</organism>
<evidence type="ECO:0000313" key="1">
    <source>
        <dbReference type="EMBL" id="KAI0057053.1"/>
    </source>
</evidence>
<accession>A0ACB8SMF0</accession>